<dbReference type="EMBL" id="LAZR01002194">
    <property type="protein sequence ID" value="KKN33244.1"/>
    <property type="molecule type" value="Genomic_DNA"/>
</dbReference>
<comment type="caution">
    <text evidence="1">The sequence shown here is derived from an EMBL/GenBank/DDBJ whole genome shotgun (WGS) entry which is preliminary data.</text>
</comment>
<protein>
    <submittedName>
        <fullName evidence="1">Uncharacterized protein</fullName>
    </submittedName>
</protein>
<name>A0A0F9PSS4_9ZZZZ</name>
<gene>
    <name evidence="1" type="ORF">LCGC14_0805830</name>
</gene>
<evidence type="ECO:0000313" key="1">
    <source>
        <dbReference type="EMBL" id="KKN33244.1"/>
    </source>
</evidence>
<proteinExistence type="predicted"/>
<accession>A0A0F9PSS4</accession>
<organism evidence="1">
    <name type="scientific">marine sediment metagenome</name>
    <dbReference type="NCBI Taxonomy" id="412755"/>
    <lineage>
        <taxon>unclassified sequences</taxon>
        <taxon>metagenomes</taxon>
        <taxon>ecological metagenomes</taxon>
    </lineage>
</organism>
<sequence>MNTSIKAILLGMQIRGKYVTEKEKAEILKKVKQREYEKRCVNVRICPICGQDLVCMCEGESASDRTCRACNLCWDYVQNGF</sequence>
<dbReference type="AlphaFoldDB" id="A0A0F9PSS4"/>
<reference evidence="1" key="1">
    <citation type="journal article" date="2015" name="Nature">
        <title>Complex archaea that bridge the gap between prokaryotes and eukaryotes.</title>
        <authorList>
            <person name="Spang A."/>
            <person name="Saw J.H."/>
            <person name="Jorgensen S.L."/>
            <person name="Zaremba-Niedzwiedzka K."/>
            <person name="Martijn J."/>
            <person name="Lind A.E."/>
            <person name="van Eijk R."/>
            <person name="Schleper C."/>
            <person name="Guy L."/>
            <person name="Ettema T.J."/>
        </authorList>
    </citation>
    <scope>NUCLEOTIDE SEQUENCE</scope>
</reference>